<evidence type="ECO:0000313" key="4">
    <source>
        <dbReference type="EMBL" id="PAV64877.1"/>
    </source>
</evidence>
<reference evidence="4 5" key="1">
    <citation type="journal article" date="2017" name="Curr. Biol.">
        <title>Genome architecture and evolution of a unichromosomal asexual nematode.</title>
        <authorList>
            <person name="Fradin H."/>
            <person name="Zegar C."/>
            <person name="Gutwein M."/>
            <person name="Lucas J."/>
            <person name="Kovtun M."/>
            <person name="Corcoran D."/>
            <person name="Baugh L.R."/>
            <person name="Kiontke K."/>
            <person name="Gunsalus K."/>
            <person name="Fitch D.H."/>
            <person name="Piano F."/>
        </authorList>
    </citation>
    <scope>NUCLEOTIDE SEQUENCE [LARGE SCALE GENOMIC DNA]</scope>
    <source>
        <strain evidence="4">PF1309</strain>
    </source>
</reference>
<evidence type="ECO:0000256" key="2">
    <source>
        <dbReference type="ARBA" id="ARBA00022737"/>
    </source>
</evidence>
<protein>
    <recommendedName>
        <fullName evidence="6">Kelch repeat protein</fullName>
    </recommendedName>
</protein>
<sequence length="190" mass="21768">MFFFLVASLLIAGAAAKPELTPQANGNTTPFYRPNLSEWRLHASVAYFKDKLYYLGGGTNRVDMEDGKQDLLFLFQLKRLKQQHAMEFYTLLMEEIAERYIDYQTMNGNGLKNRETSKSCLCFDPSAPVGSRISRIADMNYTRYGHSLIVANGKLYAVGGFQRYRADFCNSIEEYDPQANKWREVGKLNI</sequence>
<comment type="caution">
    <text evidence="4">The sequence shown here is derived from an EMBL/GenBank/DDBJ whole genome shotgun (WGS) entry which is preliminary data.</text>
</comment>
<dbReference type="Gene3D" id="2.120.10.80">
    <property type="entry name" value="Kelch-type beta propeller"/>
    <property type="match status" value="1"/>
</dbReference>
<dbReference type="InterPro" id="IPR006652">
    <property type="entry name" value="Kelch_1"/>
</dbReference>
<dbReference type="EMBL" id="LIAE01010235">
    <property type="protein sequence ID" value="PAV64877.1"/>
    <property type="molecule type" value="Genomic_DNA"/>
</dbReference>
<accession>A0A2A2JT89</accession>
<dbReference type="PANTHER" id="PTHR45632">
    <property type="entry name" value="LD33804P"/>
    <property type="match status" value="1"/>
</dbReference>
<dbReference type="STRING" id="2018661.A0A2A2JT89"/>
<dbReference type="Pfam" id="PF01344">
    <property type="entry name" value="Kelch_1"/>
    <property type="match status" value="1"/>
</dbReference>
<dbReference type="AlphaFoldDB" id="A0A2A2JT89"/>
<keyword evidence="2" id="KW-0677">Repeat</keyword>
<evidence type="ECO:0000256" key="1">
    <source>
        <dbReference type="ARBA" id="ARBA00022441"/>
    </source>
</evidence>
<dbReference type="Proteomes" id="UP000218231">
    <property type="component" value="Unassembled WGS sequence"/>
</dbReference>
<proteinExistence type="predicted"/>
<keyword evidence="5" id="KW-1185">Reference proteome</keyword>
<dbReference type="PANTHER" id="PTHR45632:SF3">
    <property type="entry name" value="KELCH-LIKE PROTEIN 32"/>
    <property type="match status" value="1"/>
</dbReference>
<dbReference type="InterPro" id="IPR015915">
    <property type="entry name" value="Kelch-typ_b-propeller"/>
</dbReference>
<dbReference type="SUPFAM" id="SSF117281">
    <property type="entry name" value="Kelch motif"/>
    <property type="match status" value="1"/>
</dbReference>
<gene>
    <name evidence="4" type="ORF">WR25_07439</name>
</gene>
<feature type="chain" id="PRO_5012403773" description="Kelch repeat protein" evidence="3">
    <location>
        <begin position="17"/>
        <end position="190"/>
    </location>
</feature>
<dbReference type="OrthoDB" id="6582154at2759"/>
<evidence type="ECO:0008006" key="6">
    <source>
        <dbReference type="Google" id="ProtNLM"/>
    </source>
</evidence>
<feature type="signal peptide" evidence="3">
    <location>
        <begin position="1"/>
        <end position="16"/>
    </location>
</feature>
<keyword evidence="1" id="KW-0880">Kelch repeat</keyword>
<organism evidence="4 5">
    <name type="scientific">Diploscapter pachys</name>
    <dbReference type="NCBI Taxonomy" id="2018661"/>
    <lineage>
        <taxon>Eukaryota</taxon>
        <taxon>Metazoa</taxon>
        <taxon>Ecdysozoa</taxon>
        <taxon>Nematoda</taxon>
        <taxon>Chromadorea</taxon>
        <taxon>Rhabditida</taxon>
        <taxon>Rhabditina</taxon>
        <taxon>Rhabditomorpha</taxon>
        <taxon>Rhabditoidea</taxon>
        <taxon>Rhabditidae</taxon>
        <taxon>Diploscapter</taxon>
    </lineage>
</organism>
<name>A0A2A2JT89_9BILA</name>
<keyword evidence="3" id="KW-0732">Signal</keyword>
<evidence type="ECO:0000313" key="5">
    <source>
        <dbReference type="Proteomes" id="UP000218231"/>
    </source>
</evidence>
<evidence type="ECO:0000256" key="3">
    <source>
        <dbReference type="SAM" id="SignalP"/>
    </source>
</evidence>